<dbReference type="SMART" id="SM00382">
    <property type="entry name" value="AAA"/>
    <property type="match status" value="1"/>
</dbReference>
<dbReference type="CDD" id="cd19481">
    <property type="entry name" value="RecA-like_protease"/>
    <property type="match status" value="1"/>
</dbReference>
<feature type="region of interest" description="Disordered" evidence="1">
    <location>
        <begin position="1"/>
        <end position="22"/>
    </location>
</feature>
<dbReference type="GeneID" id="70179910"/>
<feature type="region of interest" description="Disordered" evidence="1">
    <location>
        <begin position="689"/>
        <end position="708"/>
    </location>
</feature>
<dbReference type="AlphaFoldDB" id="A0A9P9BMX5"/>
<dbReference type="InterPro" id="IPR054289">
    <property type="entry name" value="DUF7025"/>
</dbReference>
<dbReference type="Gene3D" id="3.40.50.300">
    <property type="entry name" value="P-loop containing nucleotide triphosphate hydrolases"/>
    <property type="match status" value="1"/>
</dbReference>
<dbReference type="Pfam" id="PF22942">
    <property type="entry name" value="DUF7025"/>
    <property type="match status" value="1"/>
</dbReference>
<organism evidence="3 4">
    <name type="scientific">Microdochium trichocladiopsis</name>
    <dbReference type="NCBI Taxonomy" id="1682393"/>
    <lineage>
        <taxon>Eukaryota</taxon>
        <taxon>Fungi</taxon>
        <taxon>Dikarya</taxon>
        <taxon>Ascomycota</taxon>
        <taxon>Pezizomycotina</taxon>
        <taxon>Sordariomycetes</taxon>
        <taxon>Xylariomycetidae</taxon>
        <taxon>Xylariales</taxon>
        <taxon>Microdochiaceae</taxon>
        <taxon>Microdochium</taxon>
    </lineage>
</organism>
<name>A0A9P9BMX5_9PEZI</name>
<dbReference type="GO" id="GO:0016887">
    <property type="term" value="F:ATP hydrolysis activity"/>
    <property type="evidence" value="ECO:0007669"/>
    <property type="project" value="InterPro"/>
</dbReference>
<comment type="caution">
    <text evidence="3">The sequence shown here is derived from an EMBL/GenBank/DDBJ whole genome shotgun (WGS) entry which is preliminary data.</text>
</comment>
<dbReference type="GO" id="GO:0005524">
    <property type="term" value="F:ATP binding"/>
    <property type="evidence" value="ECO:0007669"/>
    <property type="project" value="InterPro"/>
</dbReference>
<dbReference type="SUPFAM" id="SSF52540">
    <property type="entry name" value="P-loop containing nucleoside triphosphate hydrolases"/>
    <property type="match status" value="1"/>
</dbReference>
<accession>A0A9P9BMX5</accession>
<evidence type="ECO:0000259" key="2">
    <source>
        <dbReference type="SMART" id="SM00382"/>
    </source>
</evidence>
<proteinExistence type="predicted"/>
<dbReference type="PANTHER" id="PTHR46411:SF2">
    <property type="entry name" value="AAA+ ATPASE DOMAIN-CONTAINING PROTEIN"/>
    <property type="match status" value="1"/>
</dbReference>
<feature type="domain" description="AAA+ ATPase" evidence="2">
    <location>
        <begin position="466"/>
        <end position="593"/>
    </location>
</feature>
<dbReference type="OrthoDB" id="10042665at2759"/>
<dbReference type="Pfam" id="PF23232">
    <property type="entry name" value="AAA_lid_13"/>
    <property type="match status" value="1"/>
</dbReference>
<sequence>MRQKQEGTSEFQSNPAKPASTYKTFYHDGRTHFLNEPHWEPGDGSTHLVFSNPIRNYEDYLDQHPDIAFTILNRYDSRPPADRSRIEGRDGTFRKPEPLYQLLSLVSESMIEAVEDFVENVPRFKELFPGFNPRQQIRAPYLFMFHSARYLPDILPDLDPVSQYLITQLANCIEASHGFEHESARAQARSGRVSNNLFGYLIRPGDVLIQKTGPLTQAYVALDWAKETEASRQERLSDFHYDQWDNRRGKPSDNWDPKQGERKRWFEWSVPVWNWVFDGRFQARHHDLEVGVKATYSGELLPIEELSVIPLKYAPADVKERLEKRGRMFWSLRHRRYISYRQRGDADITKLADRFMVDVTTYKKLHPKSDISKMRLRSDVSWKAMQSDNPPEGVGLLVFPNMIPGFNLVRKSWEDLYVDNMSPVVWQKQAFADLVVDDETKELVQALVMKQLTTEQSTDLIAGKGNGLIILLHGGPGTGKTFTAEGVAEFAEKPLLRVTCGDVGAVAGVVERKLQSSFYLGKKWDCVVLLDEADVFLEERDMKDLNRNALVSVFLRELEYHDGILNLTSNRVGTFEEAFKSRIQLSLHYENLGITQRRKIWRNFINRVKILDPTIDYDGIMDHLYELAKVDMNGREIRNAMTTVRQLAQFKEKALSYSHLNHVLRVNGKFGRYLSDLRGGLTEDEDKRDRGLRLSYKTPTTRPNESPF</sequence>
<dbReference type="InterPro" id="IPR056599">
    <property type="entry name" value="AAA_lid_fung"/>
</dbReference>
<dbReference type="InterPro" id="IPR003959">
    <property type="entry name" value="ATPase_AAA_core"/>
</dbReference>
<dbReference type="PANTHER" id="PTHR46411">
    <property type="entry name" value="FAMILY ATPASE, PUTATIVE-RELATED"/>
    <property type="match status" value="1"/>
</dbReference>
<protein>
    <submittedName>
        <fullName evidence="3">AAA family ATPase</fullName>
    </submittedName>
</protein>
<gene>
    <name evidence="3" type="ORF">B0I36DRAFT_248207</name>
</gene>
<dbReference type="RefSeq" id="XP_046009930.1">
    <property type="nucleotide sequence ID" value="XM_046150364.1"/>
</dbReference>
<dbReference type="Proteomes" id="UP000756346">
    <property type="component" value="Unassembled WGS sequence"/>
</dbReference>
<dbReference type="InterPro" id="IPR003593">
    <property type="entry name" value="AAA+_ATPase"/>
</dbReference>
<evidence type="ECO:0000313" key="3">
    <source>
        <dbReference type="EMBL" id="KAH7026713.1"/>
    </source>
</evidence>
<evidence type="ECO:0000256" key="1">
    <source>
        <dbReference type="SAM" id="MobiDB-lite"/>
    </source>
</evidence>
<dbReference type="EMBL" id="JAGTJQ010000008">
    <property type="protein sequence ID" value="KAH7026713.1"/>
    <property type="molecule type" value="Genomic_DNA"/>
</dbReference>
<feature type="compositionally biased region" description="Polar residues" evidence="1">
    <location>
        <begin position="697"/>
        <end position="708"/>
    </location>
</feature>
<keyword evidence="4" id="KW-1185">Reference proteome</keyword>
<evidence type="ECO:0000313" key="4">
    <source>
        <dbReference type="Proteomes" id="UP000756346"/>
    </source>
</evidence>
<dbReference type="Pfam" id="PF00004">
    <property type="entry name" value="AAA"/>
    <property type="match status" value="1"/>
</dbReference>
<reference evidence="3" key="1">
    <citation type="journal article" date="2021" name="Nat. Commun.">
        <title>Genetic determinants of endophytism in the Arabidopsis root mycobiome.</title>
        <authorList>
            <person name="Mesny F."/>
            <person name="Miyauchi S."/>
            <person name="Thiergart T."/>
            <person name="Pickel B."/>
            <person name="Atanasova L."/>
            <person name="Karlsson M."/>
            <person name="Huettel B."/>
            <person name="Barry K.W."/>
            <person name="Haridas S."/>
            <person name="Chen C."/>
            <person name="Bauer D."/>
            <person name="Andreopoulos W."/>
            <person name="Pangilinan J."/>
            <person name="LaButti K."/>
            <person name="Riley R."/>
            <person name="Lipzen A."/>
            <person name="Clum A."/>
            <person name="Drula E."/>
            <person name="Henrissat B."/>
            <person name="Kohler A."/>
            <person name="Grigoriev I.V."/>
            <person name="Martin F.M."/>
            <person name="Hacquard S."/>
        </authorList>
    </citation>
    <scope>NUCLEOTIDE SEQUENCE</scope>
    <source>
        <strain evidence="3">MPI-CAGE-CH-0230</strain>
    </source>
</reference>
<dbReference type="InterPro" id="IPR027417">
    <property type="entry name" value="P-loop_NTPase"/>
</dbReference>